<dbReference type="Gene3D" id="3.30.1050.10">
    <property type="entry name" value="SCP2 sterol-binding domain"/>
    <property type="match status" value="1"/>
</dbReference>
<keyword evidence="2 4" id="KW-0808">Transferase</keyword>
<evidence type="ECO:0000256" key="3">
    <source>
        <dbReference type="ARBA" id="ARBA00023315"/>
    </source>
</evidence>
<dbReference type="InterPro" id="IPR025559">
    <property type="entry name" value="Eis_dom"/>
</dbReference>
<name>A0A919GM96_9ACTN</name>
<dbReference type="Pfam" id="PF17668">
    <property type="entry name" value="Acetyltransf_17"/>
    <property type="match status" value="1"/>
</dbReference>
<protein>
    <submittedName>
        <fullName evidence="6">UPF0256 protein</fullName>
    </submittedName>
</protein>
<dbReference type="PANTHER" id="PTHR37817">
    <property type="entry name" value="N-ACETYLTRANSFERASE EIS"/>
    <property type="match status" value="1"/>
</dbReference>
<gene>
    <name evidence="6" type="ORF">GCM10018793_62360</name>
</gene>
<feature type="active site" description="Proton donor" evidence="4">
    <location>
        <position position="123"/>
    </location>
</feature>
<dbReference type="InterPro" id="IPR041380">
    <property type="entry name" value="Acetyltransf_17"/>
</dbReference>
<feature type="binding site" evidence="4">
    <location>
        <begin position="82"/>
        <end position="84"/>
    </location>
    <ligand>
        <name>acetyl-CoA</name>
        <dbReference type="ChEBI" id="CHEBI:57288"/>
    </ligand>
</feature>
<evidence type="ECO:0000256" key="1">
    <source>
        <dbReference type="ARBA" id="ARBA00009213"/>
    </source>
</evidence>
<dbReference type="SUPFAM" id="SSF55729">
    <property type="entry name" value="Acyl-CoA N-acyltransferases (Nat)"/>
    <property type="match status" value="1"/>
</dbReference>
<feature type="domain" description="N-acetyltransferase" evidence="5">
    <location>
        <begin position="3"/>
        <end position="162"/>
    </location>
</feature>
<comment type="subunit">
    <text evidence="4">Homohexamer; trimer of dimers.</text>
</comment>
<dbReference type="RefSeq" id="WP_189937900.1">
    <property type="nucleotide sequence ID" value="NZ_BNCD01000026.1"/>
</dbReference>
<reference evidence="6" key="1">
    <citation type="journal article" date="2014" name="Int. J. Syst. Evol. Microbiol.">
        <title>Complete genome sequence of Corynebacterium casei LMG S-19264T (=DSM 44701T), isolated from a smear-ripened cheese.</title>
        <authorList>
            <consortium name="US DOE Joint Genome Institute (JGI-PGF)"/>
            <person name="Walter F."/>
            <person name="Albersmeier A."/>
            <person name="Kalinowski J."/>
            <person name="Ruckert C."/>
        </authorList>
    </citation>
    <scope>NUCLEOTIDE SEQUENCE</scope>
    <source>
        <strain evidence="6">JCM 5069</strain>
    </source>
</reference>
<dbReference type="InterPro" id="IPR016181">
    <property type="entry name" value="Acyl_CoA_acyltransferase"/>
</dbReference>
<dbReference type="Gene3D" id="3.40.630.30">
    <property type="match status" value="2"/>
</dbReference>
<dbReference type="InterPro" id="IPR022902">
    <property type="entry name" value="NAcTrfase_Eis"/>
</dbReference>
<dbReference type="InterPro" id="IPR036527">
    <property type="entry name" value="SCP2_sterol-bd_dom_sf"/>
</dbReference>
<dbReference type="InterPro" id="IPR051554">
    <property type="entry name" value="Acetyltransferase_Eis"/>
</dbReference>
<dbReference type="AlphaFoldDB" id="A0A919GM96"/>
<keyword evidence="3 4" id="KW-0012">Acyltransferase</keyword>
<feature type="binding site" evidence="4">
    <location>
        <begin position="118"/>
        <end position="119"/>
    </location>
    <ligand>
        <name>acetyl-CoA</name>
        <dbReference type="ChEBI" id="CHEBI:57288"/>
    </ligand>
</feature>
<dbReference type="Pfam" id="PF13530">
    <property type="entry name" value="SCP2_2"/>
    <property type="match status" value="1"/>
</dbReference>
<dbReference type="Pfam" id="PF13527">
    <property type="entry name" value="Acetyltransf_9"/>
    <property type="match status" value="1"/>
</dbReference>
<dbReference type="PANTHER" id="PTHR37817:SF1">
    <property type="entry name" value="N-ACETYLTRANSFERASE EIS"/>
    <property type="match status" value="1"/>
</dbReference>
<evidence type="ECO:0000256" key="2">
    <source>
        <dbReference type="ARBA" id="ARBA00022679"/>
    </source>
</evidence>
<proteinExistence type="inferred from homology"/>
<evidence type="ECO:0000313" key="6">
    <source>
        <dbReference type="EMBL" id="GHH87244.1"/>
    </source>
</evidence>
<comment type="similarity">
    <text evidence="1 4">Belongs to the acetyltransferase Eis family.</text>
</comment>
<accession>A0A919GM96</accession>
<dbReference type="EMBL" id="BNCD01000026">
    <property type="protein sequence ID" value="GHH87244.1"/>
    <property type="molecule type" value="Genomic_DNA"/>
</dbReference>
<evidence type="ECO:0000313" key="7">
    <source>
        <dbReference type="Proteomes" id="UP000603708"/>
    </source>
</evidence>
<dbReference type="HAMAP" id="MF_01812">
    <property type="entry name" value="Eis"/>
    <property type="match status" value="1"/>
</dbReference>
<dbReference type="GO" id="GO:0034069">
    <property type="term" value="F:aminoglycoside N-acetyltransferase activity"/>
    <property type="evidence" value="ECO:0007669"/>
    <property type="project" value="TreeGrafter"/>
</dbReference>
<dbReference type="PROSITE" id="PS51186">
    <property type="entry name" value="GNAT"/>
    <property type="match status" value="1"/>
</dbReference>
<organism evidence="6 7">
    <name type="scientific">Streptomyces sulfonofaciens</name>
    <dbReference type="NCBI Taxonomy" id="68272"/>
    <lineage>
        <taxon>Bacteria</taxon>
        <taxon>Bacillati</taxon>
        <taxon>Actinomycetota</taxon>
        <taxon>Actinomycetes</taxon>
        <taxon>Kitasatosporales</taxon>
        <taxon>Streptomycetaceae</taxon>
        <taxon>Streptomyces</taxon>
    </lineage>
</organism>
<dbReference type="SUPFAM" id="SSF55718">
    <property type="entry name" value="SCP-like"/>
    <property type="match status" value="1"/>
</dbReference>
<reference evidence="6" key="2">
    <citation type="submission" date="2020-09" db="EMBL/GenBank/DDBJ databases">
        <authorList>
            <person name="Sun Q."/>
            <person name="Ohkuma M."/>
        </authorList>
    </citation>
    <scope>NUCLEOTIDE SEQUENCE</scope>
    <source>
        <strain evidence="6">JCM 5069</strain>
    </source>
</reference>
<evidence type="ECO:0000256" key="4">
    <source>
        <dbReference type="HAMAP-Rule" id="MF_01812"/>
    </source>
</evidence>
<dbReference type="InterPro" id="IPR000182">
    <property type="entry name" value="GNAT_dom"/>
</dbReference>
<feature type="active site" description="Proton acceptor; via carboxylate" evidence="4">
    <location>
        <position position="412"/>
    </location>
</feature>
<sequence length="412" mass="44651">MTTEVRVLDAADWDTWYATLERAFGGVAEPFEERALWRDLTEHERSLGVWEGAECVGTAGAFSFRIAVPGGAVVPAAGVTMVSVSATHRRRGLLTALMRRQLDDVRARGEALAVLTASEPAIYGRFGYGTGTLRTSFEIDSHRVRVDAPRGTDEVRLRYAPPADAAAACEAVYGRLVPRRPGLLERRPDSGWARLPLLDPVSERQGSSPLQCVLAERDGEVVGYARFHNKPGWDQAGPQGTVVLRDLEALDPAGYAALWRFLVSIDLTSTVVAHNRPVDDALQHLVSDLRRCRMQTRDGLHVRLVEVGAALQARAYRAPVDAVLEVSDAFCPWNEGRWRLTAAPGKAPLCERTADPADLALSVRELGAAYLGGRSLVSMAAAGWVGELRQGALGEVSSAFGSDPAPWLPHGF</sequence>
<dbReference type="CDD" id="cd04301">
    <property type="entry name" value="NAT_SF"/>
    <property type="match status" value="1"/>
</dbReference>
<dbReference type="GO" id="GO:0030649">
    <property type="term" value="P:aminoglycoside antibiotic catabolic process"/>
    <property type="evidence" value="ECO:0007669"/>
    <property type="project" value="TreeGrafter"/>
</dbReference>
<dbReference type="NCBIfam" id="NF002367">
    <property type="entry name" value="PRK01346.1-4"/>
    <property type="match status" value="1"/>
</dbReference>
<feature type="binding site" evidence="4">
    <location>
        <begin position="90"/>
        <end position="95"/>
    </location>
    <ligand>
        <name>acetyl-CoA</name>
        <dbReference type="ChEBI" id="CHEBI:57288"/>
    </ligand>
</feature>
<dbReference type="Proteomes" id="UP000603708">
    <property type="component" value="Unassembled WGS sequence"/>
</dbReference>
<keyword evidence="7" id="KW-1185">Reference proteome</keyword>
<evidence type="ECO:0000259" key="5">
    <source>
        <dbReference type="PROSITE" id="PS51186"/>
    </source>
</evidence>
<comment type="caution">
    <text evidence="6">The sequence shown here is derived from an EMBL/GenBank/DDBJ whole genome shotgun (WGS) entry which is preliminary data.</text>
</comment>